<comment type="similarity">
    <text evidence="2">Belongs to the TrbI/VirB10 family.</text>
</comment>
<dbReference type="EMBL" id="CADCVY010000094">
    <property type="protein sequence ID" value="CAA9511612.1"/>
    <property type="molecule type" value="Genomic_DNA"/>
</dbReference>
<dbReference type="CDD" id="cd16429">
    <property type="entry name" value="VirB10"/>
    <property type="match status" value="1"/>
</dbReference>
<feature type="compositionally biased region" description="Low complexity" evidence="6">
    <location>
        <begin position="58"/>
        <end position="82"/>
    </location>
</feature>
<name>A0A6J4T2N8_9SPHN</name>
<reference evidence="8" key="1">
    <citation type="submission" date="2020-02" db="EMBL/GenBank/DDBJ databases">
        <authorList>
            <person name="Meier V. D."/>
        </authorList>
    </citation>
    <scope>NUCLEOTIDE SEQUENCE</scope>
    <source>
        <strain evidence="8">AVDCRST_MAG44</strain>
    </source>
</reference>
<feature type="region of interest" description="Disordered" evidence="6">
    <location>
        <begin position="139"/>
        <end position="180"/>
    </location>
</feature>
<keyword evidence="4 7" id="KW-1133">Transmembrane helix</keyword>
<dbReference type="InterPro" id="IPR042217">
    <property type="entry name" value="T4SS_VirB10/TrbI"/>
</dbReference>
<dbReference type="Pfam" id="PF03743">
    <property type="entry name" value="TrbI"/>
    <property type="match status" value="1"/>
</dbReference>
<evidence type="ECO:0000256" key="6">
    <source>
        <dbReference type="SAM" id="MobiDB-lite"/>
    </source>
</evidence>
<feature type="transmembrane region" description="Helical" evidence="7">
    <location>
        <begin position="21"/>
        <end position="39"/>
    </location>
</feature>
<keyword evidence="3 7" id="KW-0812">Transmembrane</keyword>
<feature type="region of interest" description="Disordered" evidence="6">
    <location>
        <begin position="54"/>
        <end position="84"/>
    </location>
</feature>
<comment type="subcellular location">
    <subcellularLocation>
        <location evidence="1">Membrane</location>
        <topology evidence="1">Single-pass membrane protein</topology>
    </subcellularLocation>
</comment>
<evidence type="ECO:0000256" key="2">
    <source>
        <dbReference type="ARBA" id="ARBA00010265"/>
    </source>
</evidence>
<evidence type="ECO:0000256" key="3">
    <source>
        <dbReference type="ARBA" id="ARBA00022692"/>
    </source>
</evidence>
<accession>A0A6J4T2N8</accession>
<evidence type="ECO:0000256" key="5">
    <source>
        <dbReference type="ARBA" id="ARBA00023136"/>
    </source>
</evidence>
<proteinExistence type="inferred from homology"/>
<dbReference type="AlphaFoldDB" id="A0A6J4T2N8"/>
<feature type="region of interest" description="Disordered" evidence="6">
    <location>
        <begin position="98"/>
        <end position="121"/>
    </location>
</feature>
<organism evidence="8">
    <name type="scientific">uncultured Sphingomonas sp</name>
    <dbReference type="NCBI Taxonomy" id="158754"/>
    <lineage>
        <taxon>Bacteria</taxon>
        <taxon>Pseudomonadati</taxon>
        <taxon>Pseudomonadota</taxon>
        <taxon>Alphaproteobacteria</taxon>
        <taxon>Sphingomonadales</taxon>
        <taxon>Sphingomonadaceae</taxon>
        <taxon>Sphingomonas</taxon>
        <taxon>environmental samples</taxon>
    </lineage>
</organism>
<evidence type="ECO:0000256" key="7">
    <source>
        <dbReference type="SAM" id="Phobius"/>
    </source>
</evidence>
<dbReference type="GO" id="GO:0016020">
    <property type="term" value="C:membrane"/>
    <property type="evidence" value="ECO:0007669"/>
    <property type="project" value="UniProtKB-SubCell"/>
</dbReference>
<dbReference type="InterPro" id="IPR005498">
    <property type="entry name" value="T4SS_VirB10/TraB/TrbI"/>
</dbReference>
<keyword evidence="5 7" id="KW-0472">Membrane</keyword>
<gene>
    <name evidence="8" type="ORF">AVDCRST_MAG44-1358</name>
</gene>
<dbReference type="Gene3D" id="2.40.128.260">
    <property type="entry name" value="Type IV secretion system, VirB10/TraB/TrbI"/>
    <property type="match status" value="1"/>
</dbReference>
<evidence type="ECO:0000313" key="8">
    <source>
        <dbReference type="EMBL" id="CAA9511612.1"/>
    </source>
</evidence>
<evidence type="ECO:0000256" key="4">
    <source>
        <dbReference type="ARBA" id="ARBA00022989"/>
    </source>
</evidence>
<evidence type="ECO:0000256" key="1">
    <source>
        <dbReference type="ARBA" id="ARBA00004167"/>
    </source>
</evidence>
<protein>
    <submittedName>
        <fullName evidence="8">Inner membrane protein of type IV secretion of T-DNA complex, TonB-like, VirB10</fullName>
    </submittedName>
</protein>
<feature type="compositionally biased region" description="Polar residues" evidence="6">
    <location>
        <begin position="165"/>
        <end position="174"/>
    </location>
</feature>
<sequence length="377" mass="38208">MSDTILVKRPVVAKPPRPASVAAPAVTLALMGFGVFFWLSDARASNDLSQSSLPALQTAGTPAPADTPPGTEAPAPTTAAAPLFIPNSGPVTLVATQPQPLPGLAGPFQPPPTATAPAVDSARERLRAPSLVVDLAQADVPRAPAAGRSDSGAGTGPAPAGGPTNRNLSDTEQFSARVGSEEVEVARAQRLSRLDRLVPQGAIIGAVMETAINSDLPGYARALTQRDVYSFDGGAVLIPAGSRLIGQYKSGVAQGASRVFVLWTRLIRPDGVSIELASPAVDDLGRGGLGGKVNRHFFQRFGGAILTSVLTGGVNAAAAALAGGSTIIVGSAGQATSLANQATQGTDIPPTITTRQGASIRIFVARDLDFTQVGPAG</sequence>